<keyword evidence="15" id="KW-1185">Reference proteome</keyword>
<dbReference type="Pfam" id="PF01554">
    <property type="entry name" value="MatE"/>
    <property type="match status" value="2"/>
</dbReference>
<proteinExistence type="inferred from homology"/>
<evidence type="ECO:0000256" key="2">
    <source>
        <dbReference type="ARBA" id="ARBA00004651"/>
    </source>
</evidence>
<dbReference type="RefSeq" id="WP_186901076.1">
    <property type="nucleotide sequence ID" value="NZ_JACOOT010000013.1"/>
</dbReference>
<evidence type="ECO:0000313" key="15">
    <source>
        <dbReference type="Proteomes" id="UP000652847"/>
    </source>
</evidence>
<comment type="function">
    <text evidence="1">Multidrug efflux pump.</text>
</comment>
<dbReference type="PANTHER" id="PTHR43298:SF2">
    <property type="entry name" value="FMN_FAD EXPORTER YEEO-RELATED"/>
    <property type="match status" value="1"/>
</dbReference>
<protein>
    <recommendedName>
        <fullName evidence="4">Probable multidrug resistance protein NorM</fullName>
    </recommendedName>
    <alternativeName>
        <fullName evidence="12">Multidrug-efflux transporter</fullName>
    </alternativeName>
</protein>
<feature type="transmembrane region" description="Helical" evidence="13">
    <location>
        <begin position="12"/>
        <end position="35"/>
    </location>
</feature>
<feature type="transmembrane region" description="Helical" evidence="13">
    <location>
        <begin position="191"/>
        <end position="215"/>
    </location>
</feature>
<feature type="transmembrane region" description="Helical" evidence="13">
    <location>
        <begin position="163"/>
        <end position="185"/>
    </location>
</feature>
<name>A0A8I0DQM4_9FIRM</name>
<feature type="transmembrane region" description="Helical" evidence="13">
    <location>
        <begin position="93"/>
        <end position="115"/>
    </location>
</feature>
<dbReference type="InterPro" id="IPR050222">
    <property type="entry name" value="MATE_MdtK"/>
</dbReference>
<evidence type="ECO:0000256" key="4">
    <source>
        <dbReference type="ARBA" id="ARBA00020268"/>
    </source>
</evidence>
<dbReference type="InterPro" id="IPR048279">
    <property type="entry name" value="MdtK-like"/>
</dbReference>
<feature type="transmembrane region" description="Helical" evidence="13">
    <location>
        <begin position="55"/>
        <end position="81"/>
    </location>
</feature>
<feature type="transmembrane region" description="Helical" evidence="13">
    <location>
        <begin position="317"/>
        <end position="344"/>
    </location>
</feature>
<evidence type="ECO:0000256" key="10">
    <source>
        <dbReference type="ARBA" id="ARBA00023065"/>
    </source>
</evidence>
<reference evidence="14 15" key="1">
    <citation type="submission" date="2020-08" db="EMBL/GenBank/DDBJ databases">
        <title>Genome public.</title>
        <authorList>
            <person name="Liu C."/>
            <person name="Sun Q."/>
        </authorList>
    </citation>
    <scope>NUCLEOTIDE SEQUENCE [LARGE SCALE GENOMIC DNA]</scope>
    <source>
        <strain evidence="14 15">BX17</strain>
    </source>
</reference>
<evidence type="ECO:0000256" key="1">
    <source>
        <dbReference type="ARBA" id="ARBA00003408"/>
    </source>
</evidence>
<evidence type="ECO:0000256" key="7">
    <source>
        <dbReference type="ARBA" id="ARBA00022475"/>
    </source>
</evidence>
<feature type="transmembrane region" description="Helical" evidence="13">
    <location>
        <begin position="417"/>
        <end position="437"/>
    </location>
</feature>
<keyword evidence="5" id="KW-0813">Transport</keyword>
<feature type="transmembrane region" description="Helical" evidence="13">
    <location>
        <begin position="135"/>
        <end position="156"/>
    </location>
</feature>
<dbReference type="PANTHER" id="PTHR43298">
    <property type="entry name" value="MULTIDRUG RESISTANCE PROTEIN NORM-RELATED"/>
    <property type="match status" value="1"/>
</dbReference>
<comment type="subcellular location">
    <subcellularLocation>
        <location evidence="2">Cell membrane</location>
        <topology evidence="2">Multi-pass membrane protein</topology>
    </subcellularLocation>
</comment>
<organism evidence="14 15">
    <name type="scientific">Blautia segnis</name>
    <dbReference type="NCBI Taxonomy" id="2763030"/>
    <lineage>
        <taxon>Bacteria</taxon>
        <taxon>Bacillati</taxon>
        <taxon>Bacillota</taxon>
        <taxon>Clostridia</taxon>
        <taxon>Lachnospirales</taxon>
        <taxon>Lachnospiraceae</taxon>
        <taxon>Blautia</taxon>
    </lineage>
</organism>
<dbReference type="GO" id="GO:0042910">
    <property type="term" value="F:xenobiotic transmembrane transporter activity"/>
    <property type="evidence" value="ECO:0007669"/>
    <property type="project" value="InterPro"/>
</dbReference>
<evidence type="ECO:0000256" key="12">
    <source>
        <dbReference type="ARBA" id="ARBA00031636"/>
    </source>
</evidence>
<dbReference type="InterPro" id="IPR002528">
    <property type="entry name" value="MATE_fam"/>
</dbReference>
<comment type="similarity">
    <text evidence="3">Belongs to the multi antimicrobial extrusion (MATE) (TC 2.A.66.1) family.</text>
</comment>
<evidence type="ECO:0000256" key="13">
    <source>
        <dbReference type="SAM" id="Phobius"/>
    </source>
</evidence>
<comment type="caution">
    <text evidence="14">The sequence shown here is derived from an EMBL/GenBank/DDBJ whole genome shotgun (WGS) entry which is preliminary data.</text>
</comment>
<dbReference type="Proteomes" id="UP000652847">
    <property type="component" value="Unassembled WGS sequence"/>
</dbReference>
<keyword evidence="8 13" id="KW-0812">Transmembrane</keyword>
<keyword evidence="7" id="KW-1003">Cell membrane</keyword>
<keyword evidence="6" id="KW-0050">Antiport</keyword>
<dbReference type="CDD" id="cd13138">
    <property type="entry name" value="MATE_yoeA_like"/>
    <property type="match status" value="1"/>
</dbReference>
<feature type="transmembrane region" description="Helical" evidence="13">
    <location>
        <begin position="364"/>
        <end position="382"/>
    </location>
</feature>
<evidence type="ECO:0000256" key="5">
    <source>
        <dbReference type="ARBA" id="ARBA00022448"/>
    </source>
</evidence>
<dbReference type="GO" id="GO:0015297">
    <property type="term" value="F:antiporter activity"/>
    <property type="evidence" value="ECO:0007669"/>
    <property type="project" value="UniProtKB-KW"/>
</dbReference>
<evidence type="ECO:0000256" key="11">
    <source>
        <dbReference type="ARBA" id="ARBA00023136"/>
    </source>
</evidence>
<dbReference type="GO" id="GO:0006811">
    <property type="term" value="P:monoatomic ion transport"/>
    <property type="evidence" value="ECO:0007669"/>
    <property type="project" value="UniProtKB-KW"/>
</dbReference>
<evidence type="ECO:0000256" key="6">
    <source>
        <dbReference type="ARBA" id="ARBA00022449"/>
    </source>
</evidence>
<keyword evidence="11 13" id="KW-0472">Membrane</keyword>
<keyword evidence="9 13" id="KW-1133">Transmembrane helix</keyword>
<keyword evidence="10" id="KW-0406">Ion transport</keyword>
<gene>
    <name evidence="14" type="ORF">H8S54_05860</name>
</gene>
<dbReference type="GO" id="GO:0005886">
    <property type="term" value="C:plasma membrane"/>
    <property type="evidence" value="ECO:0007669"/>
    <property type="project" value="UniProtKB-SubCell"/>
</dbReference>
<accession>A0A8I0DQM4</accession>
<evidence type="ECO:0000256" key="3">
    <source>
        <dbReference type="ARBA" id="ARBA00010199"/>
    </source>
</evidence>
<evidence type="ECO:0000256" key="8">
    <source>
        <dbReference type="ARBA" id="ARBA00022692"/>
    </source>
</evidence>
<dbReference type="EMBL" id="JACOOT010000013">
    <property type="protein sequence ID" value="MBC5650646.1"/>
    <property type="molecule type" value="Genomic_DNA"/>
</dbReference>
<dbReference type="NCBIfam" id="TIGR00797">
    <property type="entry name" value="matE"/>
    <property type="match status" value="1"/>
</dbReference>
<evidence type="ECO:0000313" key="14">
    <source>
        <dbReference type="EMBL" id="MBC5650646.1"/>
    </source>
</evidence>
<dbReference type="PIRSF" id="PIRSF006603">
    <property type="entry name" value="DinF"/>
    <property type="match status" value="1"/>
</dbReference>
<sequence>MKQRDLTKGSITGNLMLFALPLMAGNLLQQCYNIADTLIVGRYLGANALAAVGSSYTLMTFLTSILIGMCMGSGAVFSIRFGEQDHKKLKEGILHSFGLIAAMTVVINVLVYAGLPLILKVLQVPAEVVPYMRTYLLVIFAGISATFLYNYFAALLRAVGNSVVPLIFLAASTVLNIVLDLLFVLGFGWGVAGAAGATVLAQFVSGIGITVYTLICFPEFRLSREELHFDKRVLGEIAQLSFLTCLQQSVMNFGILMVQGRVNSFGTAVMAAFAAAVKIDSFAYMPVQDFGNAFSTFIAQNYGAGKEKRISQGIKSAVTAAFVFCLVISAAVCAFAAPLMGIFVNASQTEIISIGVGYLRIEGAFYFGIGLLFLLYGYYRAVKMPGMSVILTILSLGTRVVLAYTLSAVPAIGVTGIWASVPIGWALADIVGVTYYWKKMRRKSELG</sequence>
<dbReference type="AlphaFoldDB" id="A0A8I0DQM4"/>
<feature type="transmembrane region" description="Helical" evidence="13">
    <location>
        <begin position="389"/>
        <end position="411"/>
    </location>
</feature>
<evidence type="ECO:0000256" key="9">
    <source>
        <dbReference type="ARBA" id="ARBA00022989"/>
    </source>
</evidence>